<keyword evidence="2" id="KW-0238">DNA-binding</keyword>
<keyword evidence="1" id="KW-0805">Transcription regulation</keyword>
<keyword evidence="4" id="KW-0804">Transcription</keyword>
<dbReference type="Pfam" id="PF12833">
    <property type="entry name" value="HTH_18"/>
    <property type="match status" value="1"/>
</dbReference>
<protein>
    <submittedName>
        <fullName evidence="6">AraC family transcriptional regulator</fullName>
    </submittedName>
</protein>
<dbReference type="SUPFAM" id="SSF46689">
    <property type="entry name" value="Homeodomain-like"/>
    <property type="match status" value="1"/>
</dbReference>
<sequence length="272" mass="29923">MFVDGRRRGDAMHLHQPPFVDALPAPVVFRTADMPADATYPLHSHPWGEFVYAFSGVMEVRVAGCHYLAPSQYGLWLPPGVEHRGLNHQAACHCSLYVSTPLADALPVMTCALSLTPMVMAMLDHLRHSRITPPYDEAGSRLLRVLVDQLAVAGCAGSYLPTSDDPQLGRVLAMLDADPGCTLSLAELARVVNITERTLMRRSQRDLDMSLAEWRQRLRVLKAMPRLTAGEKVEAVALDLGYGSASAFIAMFRRLTGVTPDDYRRGVRQAGD</sequence>
<evidence type="ECO:0000313" key="6">
    <source>
        <dbReference type="EMBL" id="GGB49082.1"/>
    </source>
</evidence>
<comment type="caution">
    <text evidence="6">The sequence shown here is derived from an EMBL/GenBank/DDBJ whole genome shotgun (WGS) entry which is preliminary data.</text>
</comment>
<dbReference type="InterPro" id="IPR018060">
    <property type="entry name" value="HTH_AraC"/>
</dbReference>
<keyword evidence="3" id="KW-0010">Activator</keyword>
<dbReference type="PROSITE" id="PS00041">
    <property type="entry name" value="HTH_ARAC_FAMILY_1"/>
    <property type="match status" value="1"/>
</dbReference>
<dbReference type="InterPro" id="IPR003313">
    <property type="entry name" value="AraC-bd"/>
</dbReference>
<dbReference type="SMART" id="SM00342">
    <property type="entry name" value="HTH_ARAC"/>
    <property type="match status" value="1"/>
</dbReference>
<dbReference type="PANTHER" id="PTHR11019:SF190">
    <property type="entry name" value="ARAC-FAMILY REGULATORY PROTEIN"/>
    <property type="match status" value="1"/>
</dbReference>
<evidence type="ECO:0000313" key="7">
    <source>
        <dbReference type="Proteomes" id="UP000603352"/>
    </source>
</evidence>
<name>A0ABQ1IP89_9PROT</name>
<evidence type="ECO:0000256" key="4">
    <source>
        <dbReference type="ARBA" id="ARBA00023163"/>
    </source>
</evidence>
<dbReference type="InterPro" id="IPR009057">
    <property type="entry name" value="Homeodomain-like_sf"/>
</dbReference>
<dbReference type="Gene3D" id="2.60.120.10">
    <property type="entry name" value="Jelly Rolls"/>
    <property type="match status" value="1"/>
</dbReference>
<proteinExistence type="predicted"/>
<reference evidence="7" key="1">
    <citation type="journal article" date="2019" name="Int. J. Syst. Evol. Microbiol.">
        <title>The Global Catalogue of Microorganisms (GCM) 10K type strain sequencing project: providing services to taxonomists for standard genome sequencing and annotation.</title>
        <authorList>
            <consortium name="The Broad Institute Genomics Platform"/>
            <consortium name="The Broad Institute Genome Sequencing Center for Infectious Disease"/>
            <person name="Wu L."/>
            <person name="Ma J."/>
        </authorList>
    </citation>
    <scope>NUCLEOTIDE SEQUENCE [LARGE SCALE GENOMIC DNA]</scope>
    <source>
        <strain evidence="7">CGMCC 1.10188</strain>
    </source>
</reference>
<keyword evidence="7" id="KW-1185">Reference proteome</keyword>
<dbReference type="InterPro" id="IPR014710">
    <property type="entry name" value="RmlC-like_jellyroll"/>
</dbReference>
<evidence type="ECO:0000256" key="2">
    <source>
        <dbReference type="ARBA" id="ARBA00023125"/>
    </source>
</evidence>
<dbReference type="PANTHER" id="PTHR11019">
    <property type="entry name" value="HTH-TYPE TRANSCRIPTIONAL REGULATOR NIMR"/>
    <property type="match status" value="1"/>
</dbReference>
<dbReference type="Pfam" id="PF02311">
    <property type="entry name" value="AraC_binding"/>
    <property type="match status" value="1"/>
</dbReference>
<dbReference type="CDD" id="cd06124">
    <property type="entry name" value="cupin_NimR-like_N"/>
    <property type="match status" value="1"/>
</dbReference>
<dbReference type="Gene3D" id="1.10.10.60">
    <property type="entry name" value="Homeodomain-like"/>
    <property type="match status" value="1"/>
</dbReference>
<dbReference type="SUPFAM" id="SSF51182">
    <property type="entry name" value="RmlC-like cupins"/>
    <property type="match status" value="1"/>
</dbReference>
<dbReference type="RefSeq" id="WP_188579777.1">
    <property type="nucleotide sequence ID" value="NZ_BMDZ01000041.1"/>
</dbReference>
<accession>A0ABQ1IP89</accession>
<dbReference type="PRINTS" id="PR00032">
    <property type="entry name" value="HTHARAC"/>
</dbReference>
<dbReference type="InterPro" id="IPR011051">
    <property type="entry name" value="RmlC_Cupin_sf"/>
</dbReference>
<dbReference type="InterPro" id="IPR018062">
    <property type="entry name" value="HTH_AraC-typ_CS"/>
</dbReference>
<evidence type="ECO:0000256" key="1">
    <source>
        <dbReference type="ARBA" id="ARBA00023015"/>
    </source>
</evidence>
<dbReference type="Proteomes" id="UP000603352">
    <property type="component" value="Unassembled WGS sequence"/>
</dbReference>
<organism evidence="6 7">
    <name type="scientific">Tistrella bauzanensis</name>
    <dbReference type="NCBI Taxonomy" id="657419"/>
    <lineage>
        <taxon>Bacteria</taxon>
        <taxon>Pseudomonadati</taxon>
        <taxon>Pseudomonadota</taxon>
        <taxon>Alphaproteobacteria</taxon>
        <taxon>Geminicoccales</taxon>
        <taxon>Geminicoccaceae</taxon>
        <taxon>Tistrella</taxon>
    </lineage>
</organism>
<evidence type="ECO:0000256" key="3">
    <source>
        <dbReference type="ARBA" id="ARBA00023159"/>
    </source>
</evidence>
<dbReference type="EMBL" id="BMDZ01000041">
    <property type="protein sequence ID" value="GGB49082.1"/>
    <property type="molecule type" value="Genomic_DNA"/>
</dbReference>
<feature type="domain" description="HTH araC/xylS-type" evidence="5">
    <location>
        <begin position="169"/>
        <end position="266"/>
    </location>
</feature>
<evidence type="ECO:0000259" key="5">
    <source>
        <dbReference type="PROSITE" id="PS01124"/>
    </source>
</evidence>
<gene>
    <name evidence="6" type="ORF">GCM10011505_32690</name>
</gene>
<dbReference type="InterPro" id="IPR020449">
    <property type="entry name" value="Tscrpt_reg_AraC-type_HTH"/>
</dbReference>
<dbReference type="PROSITE" id="PS01124">
    <property type="entry name" value="HTH_ARAC_FAMILY_2"/>
    <property type="match status" value="1"/>
</dbReference>